<feature type="non-terminal residue" evidence="4">
    <location>
        <position position="1"/>
    </location>
</feature>
<keyword evidence="1" id="KW-0560">Oxidoreductase</keyword>
<accession>A0A409XRR1</accession>
<dbReference type="STRING" id="93625.A0A409XRR1"/>
<reference evidence="4 5" key="1">
    <citation type="journal article" date="2018" name="Evol. Lett.">
        <title>Horizontal gene cluster transfer increased hallucinogenic mushroom diversity.</title>
        <authorList>
            <person name="Reynolds H.T."/>
            <person name="Vijayakumar V."/>
            <person name="Gluck-Thaler E."/>
            <person name="Korotkin H.B."/>
            <person name="Matheny P.B."/>
            <person name="Slot J.C."/>
        </authorList>
    </citation>
    <scope>NUCLEOTIDE SEQUENCE [LARGE SCALE GENOMIC DNA]</scope>
    <source>
        <strain evidence="4 5">2631</strain>
    </source>
</reference>
<dbReference type="Pfam" id="PF01408">
    <property type="entry name" value="GFO_IDH_MocA"/>
    <property type="match status" value="1"/>
</dbReference>
<dbReference type="Gene3D" id="3.40.50.720">
    <property type="entry name" value="NAD(P)-binding Rossmann-like Domain"/>
    <property type="match status" value="1"/>
</dbReference>
<evidence type="ECO:0000259" key="3">
    <source>
        <dbReference type="Pfam" id="PF22685"/>
    </source>
</evidence>
<dbReference type="AlphaFoldDB" id="A0A409XRR1"/>
<dbReference type="InterPro" id="IPR055080">
    <property type="entry name" value="Gal80p-like_C"/>
</dbReference>
<dbReference type="GO" id="GO:0000166">
    <property type="term" value="F:nucleotide binding"/>
    <property type="evidence" value="ECO:0007669"/>
    <property type="project" value="InterPro"/>
</dbReference>
<dbReference type="GO" id="GO:0016491">
    <property type="term" value="F:oxidoreductase activity"/>
    <property type="evidence" value="ECO:0007669"/>
    <property type="project" value="UniProtKB-KW"/>
</dbReference>
<dbReference type="SUPFAM" id="SSF55347">
    <property type="entry name" value="Glyceraldehyde-3-phosphate dehydrogenase-like, C-terminal domain"/>
    <property type="match status" value="1"/>
</dbReference>
<dbReference type="Proteomes" id="UP000283269">
    <property type="component" value="Unassembled WGS sequence"/>
</dbReference>
<evidence type="ECO:0008006" key="6">
    <source>
        <dbReference type="Google" id="ProtNLM"/>
    </source>
</evidence>
<sequence length="535" mass="58433">VLLLPVGYKRPEDVNFEIHLTLSFEAPNLDHFSITGFLKTGVLANVLWQTGYAAREGRFSLVWEIGSEESIIRLQSSYEQLLGPFPGIVEPEFYLNGKRIEQENPGGVVVNCAGAWKAFADRSSGTYDRDRQSSKTHQSASLSSLHINFRISLRPTSQLFATMASSSPIKVGFVGLSSTAGWASEALAPGLLQPSLREKFDLVAISTTSEASVKASVEKYTPAAGHPLKAYFGDVSKIASDPDVDLVAIAVKAPYHKDIALKVIEAKKDFFIEWPAGSSTKETEEIAEAARKQGVRSLVGLQGRHAVVIDKVKELIASGIIGTVRSTNVLAHVPRDANNHAPYSKESNTYILEKKNGVNILTVAVGHQLDTLTHVLGEFASLTATDAKFYPTVTIVTDDGKPTGKTFEAQCNDHFAITGFLKTGVLANVFWRTGYALKEGRHQFVWEIDGEEGTIRLESDHLLGAWPSIFEPDLYLNGKKVEFETPGNVVVSVGAAWKEFADGKGIYATIDDAVKHRRLIDAIELSAKEGRRVTF</sequence>
<proteinExistence type="predicted"/>
<dbReference type="InterPro" id="IPR036291">
    <property type="entry name" value="NAD(P)-bd_dom_sf"/>
</dbReference>
<dbReference type="Pfam" id="PF22685">
    <property type="entry name" value="Gal80p_C-like"/>
    <property type="match status" value="1"/>
</dbReference>
<evidence type="ECO:0000313" key="5">
    <source>
        <dbReference type="Proteomes" id="UP000283269"/>
    </source>
</evidence>
<name>A0A409XRR1_PSICY</name>
<protein>
    <recommendedName>
        <fullName evidence="6">Gfo/Idh/MocA-like oxidoreductase N-terminal domain-containing protein</fullName>
    </recommendedName>
</protein>
<dbReference type="SUPFAM" id="SSF51735">
    <property type="entry name" value="NAD(P)-binding Rossmann-fold domains"/>
    <property type="match status" value="1"/>
</dbReference>
<comment type="caution">
    <text evidence="4">The sequence shown here is derived from an EMBL/GenBank/DDBJ whole genome shotgun (WGS) entry which is preliminary data.</text>
</comment>
<dbReference type="OrthoDB" id="64915at2759"/>
<dbReference type="PANTHER" id="PTHR43818">
    <property type="entry name" value="BCDNA.GH03377"/>
    <property type="match status" value="1"/>
</dbReference>
<dbReference type="PANTHER" id="PTHR43818:SF11">
    <property type="entry name" value="BCDNA.GH03377"/>
    <property type="match status" value="1"/>
</dbReference>
<dbReference type="InParanoid" id="A0A409XRR1"/>
<evidence type="ECO:0000259" key="2">
    <source>
        <dbReference type="Pfam" id="PF01408"/>
    </source>
</evidence>
<evidence type="ECO:0000313" key="4">
    <source>
        <dbReference type="EMBL" id="PPQ93495.1"/>
    </source>
</evidence>
<feature type="domain" description="Gfo/Idh/MocA-like oxidoreductase N-terminal" evidence="2">
    <location>
        <begin position="169"/>
        <end position="300"/>
    </location>
</feature>
<evidence type="ECO:0000256" key="1">
    <source>
        <dbReference type="ARBA" id="ARBA00023002"/>
    </source>
</evidence>
<dbReference type="Gene3D" id="3.30.360.10">
    <property type="entry name" value="Dihydrodipicolinate Reductase, domain 2"/>
    <property type="match status" value="2"/>
</dbReference>
<feature type="domain" description="Gal80p-like C-terminal" evidence="3">
    <location>
        <begin position="309"/>
        <end position="459"/>
    </location>
</feature>
<gene>
    <name evidence="4" type="ORF">CVT25_005236</name>
</gene>
<dbReference type="EMBL" id="NHYD01000726">
    <property type="protein sequence ID" value="PPQ93495.1"/>
    <property type="molecule type" value="Genomic_DNA"/>
</dbReference>
<organism evidence="4 5">
    <name type="scientific">Psilocybe cyanescens</name>
    <dbReference type="NCBI Taxonomy" id="93625"/>
    <lineage>
        <taxon>Eukaryota</taxon>
        <taxon>Fungi</taxon>
        <taxon>Dikarya</taxon>
        <taxon>Basidiomycota</taxon>
        <taxon>Agaricomycotina</taxon>
        <taxon>Agaricomycetes</taxon>
        <taxon>Agaricomycetidae</taxon>
        <taxon>Agaricales</taxon>
        <taxon>Agaricineae</taxon>
        <taxon>Strophariaceae</taxon>
        <taxon>Psilocybe</taxon>
    </lineage>
</organism>
<keyword evidence="5" id="KW-1185">Reference proteome</keyword>
<dbReference type="InterPro" id="IPR050463">
    <property type="entry name" value="Gfo/Idh/MocA_oxidrdct_glycsds"/>
</dbReference>
<dbReference type="InterPro" id="IPR000683">
    <property type="entry name" value="Gfo/Idh/MocA-like_OxRdtase_N"/>
</dbReference>